<organism evidence="1 2">
    <name type="scientific">Hermanssonia centrifuga</name>
    <dbReference type="NCBI Taxonomy" id="98765"/>
    <lineage>
        <taxon>Eukaryota</taxon>
        <taxon>Fungi</taxon>
        <taxon>Dikarya</taxon>
        <taxon>Basidiomycota</taxon>
        <taxon>Agaricomycotina</taxon>
        <taxon>Agaricomycetes</taxon>
        <taxon>Polyporales</taxon>
        <taxon>Meruliaceae</taxon>
        <taxon>Hermanssonia</taxon>
    </lineage>
</organism>
<sequence length="59" mass="6820">MDYFQYSDQRQSLVQMELANRGCTVSRPSILLLGCQNVDFHVGGGHCNQDILRVWTFRD</sequence>
<name>A0A2R6NEZ3_9APHY</name>
<comment type="caution">
    <text evidence="1">The sequence shown here is derived from an EMBL/GenBank/DDBJ whole genome shotgun (WGS) entry which is preliminary data.</text>
</comment>
<gene>
    <name evidence="1" type="ORF">PHLCEN_2v13182</name>
</gene>
<protein>
    <submittedName>
        <fullName evidence="1">Uncharacterized protein</fullName>
    </submittedName>
</protein>
<dbReference type="Proteomes" id="UP000186601">
    <property type="component" value="Unassembled WGS sequence"/>
</dbReference>
<evidence type="ECO:0000313" key="1">
    <source>
        <dbReference type="EMBL" id="PSR70933.1"/>
    </source>
</evidence>
<dbReference type="AlphaFoldDB" id="A0A2R6NEZ3"/>
<evidence type="ECO:0000313" key="2">
    <source>
        <dbReference type="Proteomes" id="UP000186601"/>
    </source>
</evidence>
<reference evidence="1 2" key="1">
    <citation type="submission" date="2018-02" db="EMBL/GenBank/DDBJ databases">
        <title>Genome sequence of the basidiomycete white-rot fungus Phlebia centrifuga.</title>
        <authorList>
            <person name="Granchi Z."/>
            <person name="Peng M."/>
            <person name="de Vries R.P."/>
            <person name="Hilden K."/>
            <person name="Makela M.R."/>
            <person name="Grigoriev I."/>
            <person name="Riley R."/>
        </authorList>
    </citation>
    <scope>NUCLEOTIDE SEQUENCE [LARGE SCALE GENOMIC DNA]</scope>
    <source>
        <strain evidence="1 2">FBCC195</strain>
    </source>
</reference>
<proteinExistence type="predicted"/>
<accession>A0A2R6NEZ3</accession>
<keyword evidence="2" id="KW-1185">Reference proteome</keyword>
<dbReference type="EMBL" id="MLYV02001301">
    <property type="protein sequence ID" value="PSR70933.1"/>
    <property type="molecule type" value="Genomic_DNA"/>
</dbReference>